<dbReference type="RefSeq" id="WP_076033615.1">
    <property type="nucleotide sequence ID" value="NZ_CP016896.1"/>
</dbReference>
<dbReference type="SUPFAM" id="SSF88697">
    <property type="entry name" value="PUA domain-like"/>
    <property type="match status" value="1"/>
</dbReference>
<dbReference type="Proteomes" id="UP000185674">
    <property type="component" value="Chromosome"/>
</dbReference>
<evidence type="ECO:0000259" key="1">
    <source>
        <dbReference type="Pfam" id="PF04266"/>
    </source>
</evidence>
<dbReference type="KEGG" id="asol:BEN76_15435"/>
<dbReference type="Gene3D" id="2.30.130.30">
    <property type="entry name" value="Hypothetical protein"/>
    <property type="match status" value="1"/>
</dbReference>
<proteinExistence type="predicted"/>
<dbReference type="Pfam" id="PF04266">
    <property type="entry name" value="ASCH"/>
    <property type="match status" value="1"/>
</dbReference>
<protein>
    <submittedName>
        <fullName evidence="2">RNA-binding protein</fullName>
    </submittedName>
</protein>
<dbReference type="InterPro" id="IPR015947">
    <property type="entry name" value="PUA-like_sf"/>
</dbReference>
<dbReference type="EMBL" id="CP016896">
    <property type="protein sequence ID" value="APV37602.1"/>
    <property type="molecule type" value="Genomic_DNA"/>
</dbReference>
<evidence type="ECO:0000313" key="3">
    <source>
        <dbReference type="Proteomes" id="UP000185674"/>
    </source>
</evidence>
<organism evidence="2 3">
    <name type="scientific">Acinetobacter soli</name>
    <dbReference type="NCBI Taxonomy" id="487316"/>
    <lineage>
        <taxon>Bacteria</taxon>
        <taxon>Pseudomonadati</taxon>
        <taxon>Pseudomonadota</taxon>
        <taxon>Gammaproteobacteria</taxon>
        <taxon>Moraxellales</taxon>
        <taxon>Moraxellaceae</taxon>
        <taxon>Acinetobacter</taxon>
    </lineage>
</organism>
<sequence length="120" mass="13798">MRRIYPALSIVAPSGSYIAEGIKTLEIRSWRPNELPLKDLVIVENAHDLNQDGDEELGRAVAWVDISSVHAWQKSEIEQAKASDWEDGYWAWVIENVRPIHPPVNIPARRKIYWVELDVV</sequence>
<feature type="domain" description="ASCH" evidence="1">
    <location>
        <begin position="8"/>
        <end position="94"/>
    </location>
</feature>
<dbReference type="STRING" id="487316.BEN76_15435"/>
<accession>A0A1P8ENC4</accession>
<evidence type="ECO:0000313" key="2">
    <source>
        <dbReference type="EMBL" id="APV37602.1"/>
    </source>
</evidence>
<reference evidence="2 3" key="1">
    <citation type="submission" date="2016-08" db="EMBL/GenBank/DDBJ databases">
        <title>Complete genome sequence of Acinetobacter baylyi strain GFJ2.</title>
        <authorList>
            <person name="Tabata M."/>
            <person name="Kuboki S."/>
            <person name="Gibu N."/>
            <person name="Kinouchi Y."/>
            <person name="Vangnai A."/>
            <person name="Kasai D."/>
            <person name="Fukuda M."/>
        </authorList>
    </citation>
    <scope>NUCLEOTIDE SEQUENCE [LARGE SCALE GENOMIC DNA]</scope>
    <source>
        <strain evidence="2 3">GFJ2</strain>
    </source>
</reference>
<dbReference type="InterPro" id="IPR007374">
    <property type="entry name" value="ASCH_domain"/>
</dbReference>
<dbReference type="AlphaFoldDB" id="A0A1P8ENC4"/>
<name>A0A1P8ENC4_9GAMM</name>
<gene>
    <name evidence="2" type="ORF">BEN76_15435</name>
</gene>